<dbReference type="PANTHER" id="PTHR42879">
    <property type="entry name" value="3-OXOACYL-(ACYL-CARRIER-PROTEIN) REDUCTASE"/>
    <property type="match status" value="1"/>
</dbReference>
<keyword evidence="3" id="KW-0560">Oxidoreductase</keyword>
<dbReference type="PROSITE" id="PS00061">
    <property type="entry name" value="ADH_SHORT"/>
    <property type="match status" value="1"/>
</dbReference>
<dbReference type="OrthoDB" id="417891at2759"/>
<dbReference type="AlphaFoldDB" id="A0A7R8ZW13"/>
<accession>A0A7R8ZW13</accession>
<dbReference type="FunFam" id="3.40.50.720:FF:000084">
    <property type="entry name" value="Short-chain dehydrogenase reductase"/>
    <property type="match status" value="1"/>
</dbReference>
<protein>
    <recommendedName>
        <fullName evidence="2">3-oxoacyl-[acyl-carrier-protein] reductase</fullName>
        <ecNumber evidence="2">1.1.1.100</ecNumber>
    </recommendedName>
</protein>
<dbReference type="Gene3D" id="3.40.50.720">
    <property type="entry name" value="NAD(P)-binding Rossmann-like Domain"/>
    <property type="match status" value="1"/>
</dbReference>
<dbReference type="CDD" id="cd05233">
    <property type="entry name" value="SDR_c"/>
    <property type="match status" value="1"/>
</dbReference>
<dbReference type="GO" id="GO:0004316">
    <property type="term" value="F:3-oxoacyl-[acyl-carrier-protein] reductase (NADPH) activity"/>
    <property type="evidence" value="ECO:0007669"/>
    <property type="project" value="UniProtKB-EC"/>
</dbReference>
<dbReference type="InterPro" id="IPR020904">
    <property type="entry name" value="Sc_DH/Rdtase_CS"/>
</dbReference>
<name>A0A7R8ZW13_9CRUS</name>
<comment type="catalytic activity">
    <reaction evidence="4">
        <text>a (3R)-hydroxyacyl-[ACP] + NADP(+) = a 3-oxoacyl-[ACP] + NADPH + H(+)</text>
        <dbReference type="Rhea" id="RHEA:17397"/>
        <dbReference type="Rhea" id="RHEA-COMP:9916"/>
        <dbReference type="Rhea" id="RHEA-COMP:9945"/>
        <dbReference type="ChEBI" id="CHEBI:15378"/>
        <dbReference type="ChEBI" id="CHEBI:57783"/>
        <dbReference type="ChEBI" id="CHEBI:58349"/>
        <dbReference type="ChEBI" id="CHEBI:78776"/>
        <dbReference type="ChEBI" id="CHEBI:78827"/>
        <dbReference type="EC" id="1.1.1.100"/>
    </reaction>
</comment>
<dbReference type="PANTHER" id="PTHR42879:SF6">
    <property type="entry name" value="NADPH-DEPENDENT REDUCTASE BACG"/>
    <property type="match status" value="1"/>
</dbReference>
<gene>
    <name evidence="6" type="ORF">CTOB1V02_LOCUS16445</name>
</gene>
<evidence type="ECO:0000256" key="2">
    <source>
        <dbReference type="ARBA" id="ARBA00012948"/>
    </source>
</evidence>
<dbReference type="InterPro" id="IPR050259">
    <property type="entry name" value="SDR"/>
</dbReference>
<sequence length="289" mass="30939">MDHRYNSNAYPNRTCTDDLATVQPLGSGRLNMDLKLKNKTAFITGSTAGIGYAIALSLAQEGAHVLLNGGTEESVRSAVSELKATFPEAQISGFAADFGDSVQVKQLIDQLIATLPEIDILVNNVGIYAAKTYQETSDADWQSMLEVNLMSGVRLSRALLPGMKQRNWGRILFVSSECASLVPADLIAYSSTKAAMQALSRGLAQTTTGSGVTVNSILPGSTLTEGAEKFLNDQAASQGVRKEEVSDQFFKEVRTTSILGRFLDPREVADTAVYLCSERSSGTNGAAIR</sequence>
<dbReference type="EMBL" id="OB705318">
    <property type="protein sequence ID" value="CAD7238630.1"/>
    <property type="molecule type" value="Genomic_DNA"/>
</dbReference>
<feature type="non-terminal residue" evidence="6">
    <location>
        <position position="289"/>
    </location>
</feature>
<evidence type="ECO:0000256" key="4">
    <source>
        <dbReference type="ARBA" id="ARBA00048508"/>
    </source>
</evidence>
<dbReference type="InterPro" id="IPR002347">
    <property type="entry name" value="SDR_fam"/>
</dbReference>
<organism evidence="6">
    <name type="scientific">Cyprideis torosa</name>
    <dbReference type="NCBI Taxonomy" id="163714"/>
    <lineage>
        <taxon>Eukaryota</taxon>
        <taxon>Metazoa</taxon>
        <taxon>Ecdysozoa</taxon>
        <taxon>Arthropoda</taxon>
        <taxon>Crustacea</taxon>
        <taxon>Oligostraca</taxon>
        <taxon>Ostracoda</taxon>
        <taxon>Podocopa</taxon>
        <taxon>Podocopida</taxon>
        <taxon>Cytherocopina</taxon>
        <taxon>Cytheroidea</taxon>
        <taxon>Cytherideidae</taxon>
        <taxon>Cyprideis</taxon>
    </lineage>
</organism>
<dbReference type="InterPro" id="IPR036291">
    <property type="entry name" value="NAD(P)-bd_dom_sf"/>
</dbReference>
<evidence type="ECO:0000256" key="3">
    <source>
        <dbReference type="ARBA" id="ARBA00023002"/>
    </source>
</evidence>
<dbReference type="PRINTS" id="PR00080">
    <property type="entry name" value="SDRFAMILY"/>
</dbReference>
<dbReference type="SUPFAM" id="SSF51735">
    <property type="entry name" value="NAD(P)-binding Rossmann-fold domains"/>
    <property type="match status" value="1"/>
</dbReference>
<reference evidence="6" key="1">
    <citation type="submission" date="2020-11" db="EMBL/GenBank/DDBJ databases">
        <authorList>
            <person name="Tran Van P."/>
        </authorList>
    </citation>
    <scope>NUCLEOTIDE SEQUENCE</scope>
</reference>
<dbReference type="EC" id="1.1.1.100" evidence="2"/>
<evidence type="ECO:0000313" key="6">
    <source>
        <dbReference type="EMBL" id="CAD7238630.1"/>
    </source>
</evidence>
<dbReference type="GO" id="GO:0032787">
    <property type="term" value="P:monocarboxylic acid metabolic process"/>
    <property type="evidence" value="ECO:0007669"/>
    <property type="project" value="UniProtKB-ARBA"/>
</dbReference>
<evidence type="ECO:0000256" key="1">
    <source>
        <dbReference type="ARBA" id="ARBA00006484"/>
    </source>
</evidence>
<comment type="similarity">
    <text evidence="1 5">Belongs to the short-chain dehydrogenases/reductases (SDR) family.</text>
</comment>
<proteinExistence type="inferred from homology"/>
<evidence type="ECO:0000256" key="5">
    <source>
        <dbReference type="RuleBase" id="RU000363"/>
    </source>
</evidence>
<dbReference type="PRINTS" id="PR00081">
    <property type="entry name" value="GDHRDH"/>
</dbReference>
<dbReference type="Pfam" id="PF00106">
    <property type="entry name" value="adh_short"/>
    <property type="match status" value="1"/>
</dbReference>